<dbReference type="EMBL" id="JOJZ01000007">
    <property type="protein sequence ID" value="KID42611.1"/>
    <property type="molecule type" value="Genomic_DNA"/>
</dbReference>
<feature type="active site" description="Proton acceptor" evidence="9 10">
    <location>
        <position position="179"/>
    </location>
</feature>
<dbReference type="InterPro" id="IPR010161">
    <property type="entry name" value="Peptidase_M20B"/>
</dbReference>
<keyword evidence="9" id="KW-0963">Cytoplasm</keyword>
<dbReference type="GO" id="GO:0005829">
    <property type="term" value="C:cytosol"/>
    <property type="evidence" value="ECO:0007669"/>
    <property type="project" value="TreeGrafter"/>
</dbReference>
<dbReference type="Gene3D" id="3.40.630.10">
    <property type="entry name" value="Zn peptidases"/>
    <property type="match status" value="1"/>
</dbReference>
<comment type="subcellular location">
    <subcellularLocation>
        <location evidence="9">Cytoplasm</location>
    </subcellularLocation>
</comment>
<keyword evidence="5 9" id="KW-0479">Metal-binding</keyword>
<evidence type="ECO:0000256" key="3">
    <source>
        <dbReference type="ARBA" id="ARBA00022438"/>
    </source>
</evidence>
<dbReference type="AlphaFoldDB" id="A0A0C1PRV5"/>
<evidence type="ECO:0000259" key="12">
    <source>
        <dbReference type="Pfam" id="PF07687"/>
    </source>
</evidence>
<dbReference type="Pfam" id="PF07687">
    <property type="entry name" value="M20_dimer"/>
    <property type="match status" value="1"/>
</dbReference>
<dbReference type="PANTHER" id="PTHR42994:SF1">
    <property type="entry name" value="PEPTIDASE T"/>
    <property type="match status" value="1"/>
</dbReference>
<dbReference type="PROSITE" id="PS00758">
    <property type="entry name" value="ARGE_DAPE_CPG2_1"/>
    <property type="match status" value="1"/>
</dbReference>
<dbReference type="SUPFAM" id="SSF55031">
    <property type="entry name" value="Bacterial exopeptidase dimerisation domain"/>
    <property type="match status" value="1"/>
</dbReference>
<feature type="binding site" evidence="9 11">
    <location>
        <position position="145"/>
    </location>
    <ligand>
        <name>Zn(2+)</name>
        <dbReference type="ChEBI" id="CHEBI:29105"/>
        <label>1</label>
    </ligand>
</feature>
<feature type="binding site" evidence="9 11">
    <location>
        <position position="384"/>
    </location>
    <ligand>
        <name>Zn(2+)</name>
        <dbReference type="ChEBI" id="CHEBI:29105"/>
        <label>2</label>
    </ligand>
</feature>
<dbReference type="EC" id="3.4.11.4" evidence="9"/>
<feature type="binding site" evidence="9 11">
    <location>
        <position position="82"/>
    </location>
    <ligand>
        <name>Zn(2+)</name>
        <dbReference type="ChEBI" id="CHEBI:29105"/>
        <label>1</label>
    </ligand>
</feature>
<feature type="domain" description="Peptidase M20 dimerisation" evidence="12">
    <location>
        <begin position="211"/>
        <end position="313"/>
    </location>
</feature>
<dbReference type="InterPro" id="IPR011650">
    <property type="entry name" value="Peptidase_M20_dimer"/>
</dbReference>
<evidence type="ECO:0000256" key="9">
    <source>
        <dbReference type="HAMAP-Rule" id="MF_00550"/>
    </source>
</evidence>
<evidence type="ECO:0000313" key="14">
    <source>
        <dbReference type="Proteomes" id="UP000031397"/>
    </source>
</evidence>
<gene>
    <name evidence="9" type="primary">pepT</name>
    <name evidence="13" type="ORF">LfDm3_0063</name>
</gene>
<reference evidence="13 14" key="1">
    <citation type="submission" date="2014-06" db="EMBL/GenBank/DDBJ databases">
        <title>Functional and comparative genomic analyses of the Drosophila gut microbiota identify candidate symbiosis factors.</title>
        <authorList>
            <person name="Newell P.D."/>
            <person name="Chaston J.M."/>
            <person name="Douglas A.E."/>
        </authorList>
    </citation>
    <scope>NUCLEOTIDE SEQUENCE [LARGE SCALE GENOMIC DNA]</scope>
    <source>
        <strain evidence="13 14">DmCS_002</strain>
    </source>
</reference>
<keyword evidence="3 9" id="KW-0031">Aminopeptidase</keyword>
<evidence type="ECO:0000256" key="8">
    <source>
        <dbReference type="ARBA" id="ARBA00023049"/>
    </source>
</evidence>
<dbReference type="Pfam" id="PF01546">
    <property type="entry name" value="Peptidase_M20"/>
    <property type="match status" value="1"/>
</dbReference>
<keyword evidence="14" id="KW-1185">Reference proteome</keyword>
<dbReference type="PROSITE" id="PS00759">
    <property type="entry name" value="ARGE_DAPE_CPG2_2"/>
    <property type="match status" value="1"/>
</dbReference>
<keyword evidence="4 9" id="KW-0645">Protease</keyword>
<dbReference type="CDD" id="cd03892">
    <property type="entry name" value="M20_peptT"/>
    <property type="match status" value="1"/>
</dbReference>
<dbReference type="GO" id="GO:0043171">
    <property type="term" value="P:peptide catabolic process"/>
    <property type="evidence" value="ECO:0007669"/>
    <property type="project" value="UniProtKB-UniRule"/>
</dbReference>
<keyword evidence="6 9" id="KW-0378">Hydrolase</keyword>
<dbReference type="HAMAP" id="MF_00550">
    <property type="entry name" value="Aminopeptidase_M20"/>
    <property type="match status" value="1"/>
</dbReference>
<dbReference type="InterPro" id="IPR001261">
    <property type="entry name" value="ArgE/DapE_CS"/>
</dbReference>
<dbReference type="SUPFAM" id="SSF53187">
    <property type="entry name" value="Zn-dependent exopeptidases"/>
    <property type="match status" value="1"/>
</dbReference>
<evidence type="ECO:0000256" key="10">
    <source>
        <dbReference type="PIRSR" id="PIRSR037215-1"/>
    </source>
</evidence>
<dbReference type="RefSeq" id="WP_039142947.1">
    <property type="nucleotide sequence ID" value="NZ_JOJZ01000007.1"/>
</dbReference>
<feature type="binding site" evidence="9 11">
    <location>
        <position position="202"/>
    </location>
    <ligand>
        <name>Zn(2+)</name>
        <dbReference type="ChEBI" id="CHEBI:29105"/>
        <label>1</label>
    </ligand>
</feature>
<keyword evidence="8 9" id="KW-0482">Metalloprotease</keyword>
<name>A0A0C1PRV5_9LACO</name>
<dbReference type="InterPro" id="IPR036264">
    <property type="entry name" value="Bact_exopeptidase_dim_dom"/>
</dbReference>
<evidence type="ECO:0000256" key="2">
    <source>
        <dbReference type="ARBA" id="ARBA00009692"/>
    </source>
</evidence>
<evidence type="ECO:0000256" key="11">
    <source>
        <dbReference type="PIRSR" id="PIRSR037215-2"/>
    </source>
</evidence>
<evidence type="ECO:0000256" key="1">
    <source>
        <dbReference type="ARBA" id="ARBA00000870"/>
    </source>
</evidence>
<dbReference type="GO" id="GO:0045148">
    <property type="term" value="F:tripeptide aminopeptidase activity"/>
    <property type="evidence" value="ECO:0007669"/>
    <property type="project" value="UniProtKB-UniRule"/>
</dbReference>
<comment type="cofactor">
    <cofactor evidence="9 11">
        <name>Zn(2+)</name>
        <dbReference type="ChEBI" id="CHEBI:29105"/>
    </cofactor>
    <text evidence="9 11">Binds 2 Zn(2+) ions per subunit.</text>
</comment>
<dbReference type="GO" id="GO:0006508">
    <property type="term" value="P:proteolysis"/>
    <property type="evidence" value="ECO:0007669"/>
    <property type="project" value="UniProtKB-UniRule"/>
</dbReference>
<comment type="similarity">
    <text evidence="2 9">Belongs to the peptidase M20B family.</text>
</comment>
<sequence length="412" mass="46085">MADSKQLLDRFLKYVRVNTRSNPNSDTIPSDPKEVDFLNELSYELKDIGMKNVRTNEKSGYVFADLPSNIDQKVPKIGFISHVDTADFNSEHVHPQIVKDYDGKTVINLDKDGKYKLDPNVFPTLKKYAGQTLVTTDGSTLLGADDKAGVAEIMTAMKYLIDHPEIKHGDIVIGFGPDEEIGTGADQFDVTDFGADFAYTVDGGPLGDLEYETFNAAAATIKFNGTDVHPGDAYGVMVNASQLAIDFHNQLPKDQRPENTKDRQGFYYLLAIDGVTDHAKLDYIIRDHDKDKFNERKEFIQKLVDQFNEKYGDGRVELEMHDEYYNMAEVIKKDMTPINIAKDAMNEVGIKPNIYPVRGGTDGSKISFLGIPTPNLFAGPENMHGRFEYVSLQTMEKAVDLIVKISEDVAKE</sequence>
<dbReference type="PATRIC" id="fig|1614.7.peg.55"/>
<feature type="binding site" evidence="9 11">
    <location>
        <position position="180"/>
    </location>
    <ligand>
        <name>Zn(2+)</name>
        <dbReference type="ChEBI" id="CHEBI:29105"/>
        <label>2</label>
    </ligand>
</feature>
<evidence type="ECO:0000256" key="4">
    <source>
        <dbReference type="ARBA" id="ARBA00022670"/>
    </source>
</evidence>
<comment type="catalytic activity">
    <reaction evidence="1 9">
        <text>Release of the N-terminal residue from a tripeptide.</text>
        <dbReference type="EC" id="3.4.11.4"/>
    </reaction>
</comment>
<proteinExistence type="inferred from homology"/>
<dbReference type="Gene3D" id="3.30.70.360">
    <property type="match status" value="1"/>
</dbReference>
<evidence type="ECO:0000256" key="5">
    <source>
        <dbReference type="ARBA" id="ARBA00022723"/>
    </source>
</evidence>
<dbReference type="GO" id="GO:0008237">
    <property type="term" value="F:metallopeptidase activity"/>
    <property type="evidence" value="ECO:0007669"/>
    <property type="project" value="UniProtKB-KW"/>
</dbReference>
<comment type="function">
    <text evidence="9">Cleaves the N-terminal amino acid of tripeptides.</text>
</comment>
<dbReference type="InterPro" id="IPR002933">
    <property type="entry name" value="Peptidase_M20"/>
</dbReference>
<organism evidence="13 14">
    <name type="scientific">Fructilactobacillus fructivorans</name>
    <dbReference type="NCBI Taxonomy" id="1614"/>
    <lineage>
        <taxon>Bacteria</taxon>
        <taxon>Bacillati</taxon>
        <taxon>Bacillota</taxon>
        <taxon>Bacilli</taxon>
        <taxon>Lactobacillales</taxon>
        <taxon>Lactobacillaceae</taxon>
        <taxon>Fructilactobacillus</taxon>
    </lineage>
</organism>
<dbReference type="PIRSF" id="PIRSF037215">
    <property type="entry name" value="Peptidase_M20B"/>
    <property type="match status" value="1"/>
</dbReference>
<dbReference type="Proteomes" id="UP000031397">
    <property type="component" value="Unassembled WGS sequence"/>
</dbReference>
<dbReference type="OrthoDB" id="9804934at2"/>
<dbReference type="GeneID" id="74912770"/>
<dbReference type="NCBIfam" id="NF003976">
    <property type="entry name" value="PRK05469.1"/>
    <property type="match status" value="1"/>
</dbReference>
<keyword evidence="7 9" id="KW-0862">Zinc</keyword>
<feature type="active site" evidence="9 10">
    <location>
        <position position="84"/>
    </location>
</feature>
<feature type="binding site" evidence="9 11">
    <location>
        <position position="145"/>
    </location>
    <ligand>
        <name>Zn(2+)</name>
        <dbReference type="ChEBI" id="CHEBI:29105"/>
        <label>2</label>
    </ligand>
</feature>
<evidence type="ECO:0000256" key="6">
    <source>
        <dbReference type="ARBA" id="ARBA00022801"/>
    </source>
</evidence>
<evidence type="ECO:0000256" key="7">
    <source>
        <dbReference type="ARBA" id="ARBA00022833"/>
    </source>
</evidence>
<dbReference type="NCBIfam" id="TIGR01882">
    <property type="entry name" value="peptidase-T"/>
    <property type="match status" value="1"/>
</dbReference>
<evidence type="ECO:0000313" key="13">
    <source>
        <dbReference type="EMBL" id="KID42611.1"/>
    </source>
</evidence>
<dbReference type="NCBIfam" id="NF009920">
    <property type="entry name" value="PRK13381.1"/>
    <property type="match status" value="1"/>
</dbReference>
<protein>
    <recommendedName>
        <fullName evidence="9">Peptidase T</fullName>
        <ecNumber evidence="9">3.4.11.4</ecNumber>
    </recommendedName>
    <alternativeName>
        <fullName evidence="9">Aminotripeptidase</fullName>
        <shortName evidence="9">Tripeptidase</shortName>
    </alternativeName>
    <alternativeName>
        <fullName evidence="9">Tripeptide aminopeptidase</fullName>
    </alternativeName>
</protein>
<dbReference type="GO" id="GO:0008270">
    <property type="term" value="F:zinc ion binding"/>
    <property type="evidence" value="ECO:0007669"/>
    <property type="project" value="UniProtKB-UniRule"/>
</dbReference>
<comment type="caution">
    <text evidence="13">The sequence shown here is derived from an EMBL/GenBank/DDBJ whole genome shotgun (WGS) entry which is preliminary data.</text>
</comment>
<dbReference type="PANTHER" id="PTHR42994">
    <property type="entry name" value="PEPTIDASE T"/>
    <property type="match status" value="1"/>
</dbReference>
<accession>A0A0C1PRV5</accession>